<organism evidence="1 2">
    <name type="scientific">Rhizoctonia solani</name>
    <dbReference type="NCBI Taxonomy" id="456999"/>
    <lineage>
        <taxon>Eukaryota</taxon>
        <taxon>Fungi</taxon>
        <taxon>Dikarya</taxon>
        <taxon>Basidiomycota</taxon>
        <taxon>Agaricomycotina</taxon>
        <taxon>Agaricomycetes</taxon>
        <taxon>Cantharellales</taxon>
        <taxon>Ceratobasidiaceae</taxon>
        <taxon>Rhizoctonia</taxon>
    </lineage>
</organism>
<accession>A0A8H2Y3S7</accession>
<evidence type="ECO:0000313" key="1">
    <source>
        <dbReference type="EMBL" id="CAE6440622.1"/>
    </source>
</evidence>
<name>A0A8H2Y3S7_9AGAM</name>
<dbReference type="AlphaFoldDB" id="A0A8H2Y3S7"/>
<dbReference type="Proteomes" id="UP000663853">
    <property type="component" value="Unassembled WGS sequence"/>
</dbReference>
<protein>
    <recommendedName>
        <fullName evidence="3">F-box domain-containing protein</fullName>
    </recommendedName>
</protein>
<proteinExistence type="predicted"/>
<evidence type="ECO:0000313" key="2">
    <source>
        <dbReference type="Proteomes" id="UP000663853"/>
    </source>
</evidence>
<comment type="caution">
    <text evidence="1">The sequence shown here is derived from an EMBL/GenBank/DDBJ whole genome shotgun (WGS) entry which is preliminary data.</text>
</comment>
<gene>
    <name evidence="1" type="ORF">RDB_LOCUS36331</name>
</gene>
<dbReference type="EMBL" id="CAJMXA010000715">
    <property type="protein sequence ID" value="CAE6440622.1"/>
    <property type="molecule type" value="Genomic_DNA"/>
</dbReference>
<reference evidence="1" key="1">
    <citation type="submission" date="2021-01" db="EMBL/GenBank/DDBJ databases">
        <authorList>
            <person name="Kaushik A."/>
        </authorList>
    </citation>
    <scope>NUCLEOTIDE SEQUENCE</scope>
    <source>
        <strain evidence="1">AG6-10EEA</strain>
    </source>
</reference>
<evidence type="ECO:0008006" key="3">
    <source>
        <dbReference type="Google" id="ProtNLM"/>
    </source>
</evidence>
<sequence length="570" mass="64079">MFCATGSTVYPAIREWEEAGVALYSALDSYMKLSAGLAEKSLANGAPPTYLATRIDSALGCFHTTVSNQFSQVQSILARARNQILSPFCHLPEEVLSEIFMHVVFAPLDLSDRRDPTSLTRCGTDSYRALYNMLGVCTAWRKVGLNRGALWSVVPLAQLSTGSLNCAPSVELILQRAKGTSLNLVVDPPKDSNTDHISLVAKHASQFDTVNVITSSIPIIRSTLGVFTHRQGPAPLMLSRLSIYQRHDYGSRMLGEDEDIVPSGLEPGLFDQLVKQLSSIQMRSVFLDWGGIGFSDRLTTFRFQDVMLGYDSEIIPLLKALSSATKLRDLEIIRVNTCHESVLLEDTLARSQILLPNLQSLLIQDLYFNTLRLILLSIQSRSHRLSLVFTRKSLRLNHADFESDEIDTGILSEALSNTPIHALLVDTETLEADEFVLSPDEFRGVLMAMPSLETLWVNIWELRSYYCSVLQRPSVSHESSFPHLINLYFTCVDFPDLEAFKRMINSHADSIQLVAIGGPSDLITEDKVHWDFPEGAQEAAIWLEDNVPEFRRIDRNFEPQEFRHMLWQLW</sequence>